<dbReference type="EMBL" id="MF443121">
    <property type="protein sequence ID" value="ASZ70768.1"/>
    <property type="molecule type" value="Genomic_DNA"/>
</dbReference>
<reference evidence="1 2" key="1">
    <citation type="submission" date="2017-07" db="EMBL/GenBank/DDBJ databases">
        <title>Comparative genome analysis of members of the virulent lactococcal c2 group phages.</title>
        <authorList>
            <person name="Oliveira J."/>
        </authorList>
    </citation>
    <scope>NUCLEOTIDE SEQUENCE [LARGE SCALE GENOMIC DNA]</scope>
</reference>
<proteinExistence type="predicted"/>
<keyword evidence="2" id="KW-1185">Reference proteome</keyword>
<dbReference type="Proteomes" id="UP000251855">
    <property type="component" value="Segment"/>
</dbReference>
<sequence length="65" mass="7788">MSKNKCSWCNAIRKKSGVTYLVCPKCKEERKNNKLERKRNSEELDKISRKLNKESINKFKRERGK</sequence>
<name>A0A2Z2RVD8_9CAUD</name>
<organism evidence="1 2">
    <name type="scientific">Lactococcus phage 37203</name>
    <dbReference type="NCBI Taxonomy" id="2024335"/>
    <lineage>
        <taxon>Viruses</taxon>
        <taxon>Duplodnaviria</taxon>
        <taxon>Heunggongvirae</taxon>
        <taxon>Uroviricota</taxon>
        <taxon>Caudoviricetes</taxon>
        <taxon>Ceduovirus</taxon>
        <taxon>Ceduovirus cv37203</taxon>
    </lineage>
</organism>
<evidence type="ECO:0000313" key="1">
    <source>
        <dbReference type="EMBL" id="ASZ70768.1"/>
    </source>
</evidence>
<gene>
    <name evidence="1" type="ORF">37203_20</name>
</gene>
<protein>
    <recommendedName>
        <fullName evidence="3">Phage protein</fullName>
    </recommendedName>
</protein>
<evidence type="ECO:0000313" key="2">
    <source>
        <dbReference type="Proteomes" id="UP000251855"/>
    </source>
</evidence>
<accession>A0A2Z2RVD8</accession>
<evidence type="ECO:0008006" key="3">
    <source>
        <dbReference type="Google" id="ProtNLM"/>
    </source>
</evidence>